<dbReference type="Proteomes" id="UP000444980">
    <property type="component" value="Unassembled WGS sequence"/>
</dbReference>
<sequence>MTQPPIDPGQQPNNPGQPGYPPAGQQPGAYPPAAGQQPGAYPPPPPGAPGSYPPPPPGGAYPQGPAAGQPYNIGDGFSWAFNKFGKNAGPLIIATLIYLIIVGVVYGIFYGIGFALADKETVYGTTTVSFGAGTFAVWIIGYLVTLVVGGYVLSSFWNGILQITDGQQVSVGSFFQPRNVGNVIIATLLSGIIIGIGYALCVLPGLIAAIFLFFTVVAVVDRNISGTAGLGASFNLVKENFGPAILTWLVVSIALAIGGAICAIGLLVAGPVAGLLTAYAWRKLTGGFVAPATQ</sequence>
<reference evidence="4" key="1">
    <citation type="submission" date="2019-06" db="EMBL/GenBank/DDBJ databases">
        <title>Gordonia isolated from sludge of a wastewater treatment plant.</title>
        <authorList>
            <person name="Tamura T."/>
            <person name="Aoyama K."/>
            <person name="Kang Y."/>
            <person name="Saito S."/>
            <person name="Akiyama N."/>
            <person name="Yazawa K."/>
            <person name="Gonoi T."/>
            <person name="Mikami Y."/>
        </authorList>
    </citation>
    <scope>NUCLEOTIDE SEQUENCE [LARGE SCALE GENOMIC DNA]</scope>
    <source>
        <strain evidence="4">NBRC 107697</strain>
    </source>
</reference>
<feature type="compositionally biased region" description="Pro residues" evidence="1">
    <location>
        <begin position="40"/>
        <end position="59"/>
    </location>
</feature>
<feature type="region of interest" description="Disordered" evidence="1">
    <location>
        <begin position="1"/>
        <end position="65"/>
    </location>
</feature>
<feature type="transmembrane region" description="Helical" evidence="2">
    <location>
        <begin position="135"/>
        <end position="160"/>
    </location>
</feature>
<dbReference type="OrthoDB" id="4829830at2"/>
<protein>
    <recommendedName>
        <fullName evidence="5">Integral membrane protein</fullName>
    </recommendedName>
</protein>
<accession>A0A7I9UUV3</accession>
<proteinExistence type="predicted"/>
<organism evidence="3 4">
    <name type="scientific">Gordonia crocea</name>
    <dbReference type="NCBI Taxonomy" id="589162"/>
    <lineage>
        <taxon>Bacteria</taxon>
        <taxon>Bacillati</taxon>
        <taxon>Actinomycetota</taxon>
        <taxon>Actinomycetes</taxon>
        <taxon>Mycobacteriales</taxon>
        <taxon>Gordoniaceae</taxon>
        <taxon>Gordonia</taxon>
    </lineage>
</organism>
<gene>
    <name evidence="3" type="ORF">nbrc107697_10230</name>
</gene>
<dbReference type="EMBL" id="BJOU01000001">
    <property type="protein sequence ID" value="GED96984.1"/>
    <property type="molecule type" value="Genomic_DNA"/>
</dbReference>
<evidence type="ECO:0000256" key="1">
    <source>
        <dbReference type="SAM" id="MobiDB-lite"/>
    </source>
</evidence>
<dbReference type="RefSeq" id="WP_161926383.1">
    <property type="nucleotide sequence ID" value="NZ_BJOU01000001.1"/>
</dbReference>
<evidence type="ECO:0000313" key="3">
    <source>
        <dbReference type="EMBL" id="GED96984.1"/>
    </source>
</evidence>
<comment type="caution">
    <text evidence="3">The sequence shown here is derived from an EMBL/GenBank/DDBJ whole genome shotgun (WGS) entry which is preliminary data.</text>
</comment>
<keyword evidence="4" id="KW-1185">Reference proteome</keyword>
<evidence type="ECO:0000256" key="2">
    <source>
        <dbReference type="SAM" id="Phobius"/>
    </source>
</evidence>
<keyword evidence="2" id="KW-0472">Membrane</keyword>
<evidence type="ECO:0008006" key="5">
    <source>
        <dbReference type="Google" id="ProtNLM"/>
    </source>
</evidence>
<name>A0A7I9UUV3_9ACTN</name>
<keyword evidence="2" id="KW-0812">Transmembrane</keyword>
<feature type="compositionally biased region" description="Low complexity" evidence="1">
    <location>
        <begin position="8"/>
        <end position="39"/>
    </location>
</feature>
<evidence type="ECO:0000313" key="4">
    <source>
        <dbReference type="Proteomes" id="UP000444980"/>
    </source>
</evidence>
<feature type="transmembrane region" description="Helical" evidence="2">
    <location>
        <begin position="180"/>
        <end position="200"/>
    </location>
</feature>
<keyword evidence="2" id="KW-1133">Transmembrane helix</keyword>
<feature type="transmembrane region" description="Helical" evidence="2">
    <location>
        <begin position="91"/>
        <end position="115"/>
    </location>
</feature>
<dbReference type="AlphaFoldDB" id="A0A7I9UUV3"/>
<feature type="transmembrane region" description="Helical" evidence="2">
    <location>
        <begin position="245"/>
        <end position="269"/>
    </location>
</feature>